<gene>
    <name evidence="2" type="ORF">PT015_19220</name>
</gene>
<keyword evidence="2" id="KW-0378">Hydrolase</keyword>
<proteinExistence type="predicted"/>
<dbReference type="RefSeq" id="WP_285191179.1">
    <property type="nucleotide sequence ID" value="NZ_CP126981.1"/>
</dbReference>
<dbReference type="InterPro" id="IPR018711">
    <property type="entry name" value="NAGPA"/>
</dbReference>
<keyword evidence="3" id="KW-1185">Reference proteome</keyword>
<evidence type="ECO:0000313" key="3">
    <source>
        <dbReference type="Proteomes" id="UP001236585"/>
    </source>
</evidence>
<sequence>MRAEGATVSSLAAAFRRIAACCASGALCLTLATSTGQPVARAEARELLASAIANTQGSYLVYNFGGGHPAPMLNAAGNWYDGGGGGHLMIIKAASQRLEPHLLVDSHQGYQSRCERNPHARTGDGLIQASETYTAVQAWQALGKPTIAINANFFDIRGQKGGSWRSTGCSSPLGAYVDNTRGQGRANQAVTGTIPYAGKQGLSGGNENWSALATMIVPKHGAPSVLWPRGGRDGHDYDAATSVVTGLVDRGDQFVAVSGLGLLSPGNTGQLNDGGPSAARTALAYSKTRDEMYVFQGGSYTPDNIQDLFRGLGSDSAVLLDGGTSSAIVLRRDTGGMWAGAGVPKGNCDNYEVLCDAHERSLPGWLAFN</sequence>
<reference evidence="2 3" key="1">
    <citation type="journal article" date="2023" name="Microbiol. Resour. Announc.">
        <title>Complete Genome Sequence of Mycobacterium wuenschmanii, a novel Nontuberculous Mycobacterium Isolated from a captive population of Amazon Milk Frogs.</title>
        <authorList>
            <person name="Hicks J."/>
            <person name="Zeineldin M."/>
            <person name="Ward H."/>
            <person name="Wuenschmann A."/>
            <person name="Camp P."/>
            <person name="Farrell D."/>
            <person name="Lehman K."/>
            <person name="Thacker T."/>
            <person name="Cuthbert E."/>
        </authorList>
    </citation>
    <scope>NUCLEOTIDE SEQUENCE [LARGE SCALE GENOMIC DNA]</scope>
    <source>
        <strain evidence="2 3">Wuenschmanii</strain>
    </source>
</reference>
<accession>A0ABY8W3D2</accession>
<dbReference type="Pfam" id="PF09992">
    <property type="entry name" value="NAGPA"/>
    <property type="match status" value="1"/>
</dbReference>
<name>A0ABY8W3D2_9MYCO</name>
<keyword evidence="2" id="KW-0326">Glycosidase</keyword>
<organism evidence="2 3">
    <name type="scientific">Candidatus Mycobacterium wuenschmannii</name>
    <dbReference type="NCBI Taxonomy" id="3027808"/>
    <lineage>
        <taxon>Bacteria</taxon>
        <taxon>Bacillati</taxon>
        <taxon>Actinomycetota</taxon>
        <taxon>Actinomycetes</taxon>
        <taxon>Mycobacteriales</taxon>
        <taxon>Mycobacteriaceae</taxon>
        <taxon>Mycobacterium</taxon>
    </lineage>
</organism>
<protein>
    <submittedName>
        <fullName evidence="2">Phosphodiester glycosidase family protein</fullName>
    </submittedName>
</protein>
<evidence type="ECO:0000313" key="2">
    <source>
        <dbReference type="EMBL" id="WIM90408.1"/>
    </source>
</evidence>
<dbReference type="Proteomes" id="UP001236585">
    <property type="component" value="Chromosome"/>
</dbReference>
<dbReference type="EMBL" id="CP126981">
    <property type="protein sequence ID" value="WIM90408.1"/>
    <property type="molecule type" value="Genomic_DNA"/>
</dbReference>
<dbReference type="GO" id="GO:0016798">
    <property type="term" value="F:hydrolase activity, acting on glycosyl bonds"/>
    <property type="evidence" value="ECO:0007669"/>
    <property type="project" value="UniProtKB-KW"/>
</dbReference>
<feature type="domain" description="Phosphodiester glycosidase" evidence="1">
    <location>
        <begin position="148"/>
        <end position="346"/>
    </location>
</feature>
<evidence type="ECO:0000259" key="1">
    <source>
        <dbReference type="Pfam" id="PF09992"/>
    </source>
</evidence>